<keyword evidence="1" id="KW-0472">Membrane</keyword>
<dbReference type="EMBL" id="BLXT01002778">
    <property type="protein sequence ID" value="GFN97469.1"/>
    <property type="molecule type" value="Genomic_DNA"/>
</dbReference>
<keyword evidence="1" id="KW-0812">Transmembrane</keyword>
<sequence length="92" mass="10491">MVSSHDSFTNSLNNQFSGYFDPEHTLRVRLTLLVSAGGLLGLVGNGLLLSYYGNRQTRTYRSRDAIYIRRMAYTDFLICVLIIPYAVFFEAE</sequence>
<keyword evidence="3" id="KW-1185">Reference proteome</keyword>
<gene>
    <name evidence="2" type="ORF">PoB_002397500</name>
</gene>
<comment type="caution">
    <text evidence="2">The sequence shown here is derived from an EMBL/GenBank/DDBJ whole genome shotgun (WGS) entry which is preliminary data.</text>
</comment>
<proteinExistence type="predicted"/>
<accession>A0AAV3ZQQ9</accession>
<organism evidence="2 3">
    <name type="scientific">Plakobranchus ocellatus</name>
    <dbReference type="NCBI Taxonomy" id="259542"/>
    <lineage>
        <taxon>Eukaryota</taxon>
        <taxon>Metazoa</taxon>
        <taxon>Spiralia</taxon>
        <taxon>Lophotrochozoa</taxon>
        <taxon>Mollusca</taxon>
        <taxon>Gastropoda</taxon>
        <taxon>Heterobranchia</taxon>
        <taxon>Euthyneura</taxon>
        <taxon>Panpulmonata</taxon>
        <taxon>Sacoglossa</taxon>
        <taxon>Placobranchoidea</taxon>
        <taxon>Plakobranchidae</taxon>
        <taxon>Plakobranchus</taxon>
    </lineage>
</organism>
<dbReference type="Proteomes" id="UP000735302">
    <property type="component" value="Unassembled WGS sequence"/>
</dbReference>
<name>A0AAV3ZQQ9_9GAST</name>
<protein>
    <recommendedName>
        <fullName evidence="4">G-protein coupled receptors family 1 profile domain-containing protein</fullName>
    </recommendedName>
</protein>
<dbReference type="AlphaFoldDB" id="A0AAV3ZQQ9"/>
<evidence type="ECO:0000313" key="2">
    <source>
        <dbReference type="EMBL" id="GFN97469.1"/>
    </source>
</evidence>
<evidence type="ECO:0008006" key="4">
    <source>
        <dbReference type="Google" id="ProtNLM"/>
    </source>
</evidence>
<dbReference type="Gene3D" id="1.20.1070.10">
    <property type="entry name" value="Rhodopsin 7-helix transmembrane proteins"/>
    <property type="match status" value="1"/>
</dbReference>
<feature type="transmembrane region" description="Helical" evidence="1">
    <location>
        <begin position="72"/>
        <end position="89"/>
    </location>
</feature>
<reference evidence="2 3" key="1">
    <citation type="journal article" date="2021" name="Elife">
        <title>Chloroplast acquisition without the gene transfer in kleptoplastic sea slugs, Plakobranchus ocellatus.</title>
        <authorList>
            <person name="Maeda T."/>
            <person name="Takahashi S."/>
            <person name="Yoshida T."/>
            <person name="Shimamura S."/>
            <person name="Takaki Y."/>
            <person name="Nagai Y."/>
            <person name="Toyoda A."/>
            <person name="Suzuki Y."/>
            <person name="Arimoto A."/>
            <person name="Ishii H."/>
            <person name="Satoh N."/>
            <person name="Nishiyama T."/>
            <person name="Hasebe M."/>
            <person name="Maruyama T."/>
            <person name="Minagawa J."/>
            <person name="Obokata J."/>
            <person name="Shigenobu S."/>
        </authorList>
    </citation>
    <scope>NUCLEOTIDE SEQUENCE [LARGE SCALE GENOMIC DNA]</scope>
</reference>
<feature type="transmembrane region" description="Helical" evidence="1">
    <location>
        <begin position="30"/>
        <end position="52"/>
    </location>
</feature>
<evidence type="ECO:0000313" key="3">
    <source>
        <dbReference type="Proteomes" id="UP000735302"/>
    </source>
</evidence>
<dbReference type="SUPFAM" id="SSF81321">
    <property type="entry name" value="Family A G protein-coupled receptor-like"/>
    <property type="match status" value="1"/>
</dbReference>
<keyword evidence="1" id="KW-1133">Transmembrane helix</keyword>
<evidence type="ECO:0000256" key="1">
    <source>
        <dbReference type="SAM" id="Phobius"/>
    </source>
</evidence>